<protein>
    <submittedName>
        <fullName evidence="3">Uncharacterized protein</fullName>
    </submittedName>
</protein>
<sequence length="105" mass="10894">MQLLNIPAAILLLTSVLSVNAEPEGLQLRSPNPDVAEGPGNLGYEESWLAKRAVVNKRAEGPFPPGEGHPIPKARRAGATKVKRAAADKRASGPSNGATGHAVVN</sequence>
<keyword evidence="4" id="KW-1185">Reference proteome</keyword>
<dbReference type="AlphaFoldDB" id="A0A9N9Q818"/>
<feature type="compositionally biased region" description="Basic residues" evidence="1">
    <location>
        <begin position="72"/>
        <end position="84"/>
    </location>
</feature>
<name>A0A9N9Q818_9HELO</name>
<feature type="region of interest" description="Disordered" evidence="1">
    <location>
        <begin position="58"/>
        <end position="105"/>
    </location>
</feature>
<proteinExistence type="predicted"/>
<gene>
    <name evidence="3" type="ORF">HYALB_00009072</name>
</gene>
<reference evidence="3" key="1">
    <citation type="submission" date="2021-07" db="EMBL/GenBank/DDBJ databases">
        <authorList>
            <person name="Durling M."/>
        </authorList>
    </citation>
    <scope>NUCLEOTIDE SEQUENCE</scope>
</reference>
<keyword evidence="2" id="KW-0732">Signal</keyword>
<organism evidence="3 4">
    <name type="scientific">Hymenoscyphus albidus</name>
    <dbReference type="NCBI Taxonomy" id="595503"/>
    <lineage>
        <taxon>Eukaryota</taxon>
        <taxon>Fungi</taxon>
        <taxon>Dikarya</taxon>
        <taxon>Ascomycota</taxon>
        <taxon>Pezizomycotina</taxon>
        <taxon>Leotiomycetes</taxon>
        <taxon>Helotiales</taxon>
        <taxon>Helotiaceae</taxon>
        <taxon>Hymenoscyphus</taxon>
    </lineage>
</organism>
<evidence type="ECO:0000313" key="3">
    <source>
        <dbReference type="EMBL" id="CAG8977371.1"/>
    </source>
</evidence>
<comment type="caution">
    <text evidence="3">The sequence shown here is derived from an EMBL/GenBank/DDBJ whole genome shotgun (WGS) entry which is preliminary data.</text>
</comment>
<evidence type="ECO:0000256" key="1">
    <source>
        <dbReference type="SAM" id="MobiDB-lite"/>
    </source>
</evidence>
<feature type="chain" id="PRO_5040449838" evidence="2">
    <location>
        <begin position="22"/>
        <end position="105"/>
    </location>
</feature>
<feature type="signal peptide" evidence="2">
    <location>
        <begin position="1"/>
        <end position="21"/>
    </location>
</feature>
<dbReference type="EMBL" id="CAJVRM010000216">
    <property type="protein sequence ID" value="CAG8977371.1"/>
    <property type="molecule type" value="Genomic_DNA"/>
</dbReference>
<evidence type="ECO:0000313" key="4">
    <source>
        <dbReference type="Proteomes" id="UP000701801"/>
    </source>
</evidence>
<dbReference type="Proteomes" id="UP000701801">
    <property type="component" value="Unassembled WGS sequence"/>
</dbReference>
<evidence type="ECO:0000256" key="2">
    <source>
        <dbReference type="SAM" id="SignalP"/>
    </source>
</evidence>
<accession>A0A9N9Q818</accession>